<evidence type="ECO:0000256" key="16">
    <source>
        <dbReference type="SAM" id="MobiDB-lite"/>
    </source>
</evidence>
<feature type="binding site" evidence="14">
    <location>
        <begin position="114"/>
        <end position="121"/>
    </location>
    <ligand>
        <name>ATP</name>
        <dbReference type="ChEBI" id="CHEBI:30616"/>
    </ligand>
</feature>
<keyword evidence="12" id="KW-0131">Cell cycle</keyword>
<evidence type="ECO:0000256" key="12">
    <source>
        <dbReference type="ARBA" id="ARBA00023306"/>
    </source>
</evidence>
<keyword evidence="5" id="KW-0493">Microtubule</keyword>
<dbReference type="GO" id="GO:0072686">
    <property type="term" value="C:mitotic spindle"/>
    <property type="evidence" value="ECO:0007669"/>
    <property type="project" value="TreeGrafter"/>
</dbReference>
<feature type="coiled-coil region" evidence="15">
    <location>
        <begin position="426"/>
        <end position="453"/>
    </location>
</feature>
<proteinExistence type="inferred from homology"/>
<dbReference type="KEGG" id="sapo:SAPIO_CDS1340"/>
<dbReference type="Pfam" id="PF13931">
    <property type="entry name" value="Microtub_bind"/>
    <property type="match status" value="1"/>
</dbReference>
<reference evidence="18 19" key="1">
    <citation type="journal article" date="2014" name="Genome Announc.">
        <title>Draft genome sequence of the pathogenic fungus Scedosporium apiospermum.</title>
        <authorList>
            <person name="Vandeputte P."/>
            <person name="Ghamrawi S."/>
            <person name="Rechenmann M."/>
            <person name="Iltis A."/>
            <person name="Giraud S."/>
            <person name="Fleury M."/>
            <person name="Thornton C."/>
            <person name="Delhaes L."/>
            <person name="Meyer W."/>
            <person name="Papon N."/>
            <person name="Bouchara J.P."/>
        </authorList>
    </citation>
    <scope>NUCLEOTIDE SEQUENCE [LARGE SCALE GENOMIC DNA]</scope>
    <source>
        <strain evidence="18 19">IHEM 14462</strain>
    </source>
</reference>
<comment type="subcellular location">
    <subcellularLocation>
        <location evidence="1">Cytoplasm</location>
        <location evidence="1">Cytoskeleton</location>
    </subcellularLocation>
</comment>
<accession>A0A084GF40</accession>
<dbReference type="InterPro" id="IPR001752">
    <property type="entry name" value="Kinesin_motor_dom"/>
</dbReference>
<evidence type="ECO:0000256" key="9">
    <source>
        <dbReference type="ARBA" id="ARBA00023054"/>
    </source>
</evidence>
<dbReference type="Proteomes" id="UP000028545">
    <property type="component" value="Unassembled WGS sequence"/>
</dbReference>
<keyword evidence="2" id="KW-0963">Cytoplasm</keyword>
<sequence>MSSATNATGSKRKERGYEAEGGGGDETCINVFVRCRGRNEREVRENSNVVLKTEGVKGKLVELLMGPNALSNKTYNFDGVFSPAAGQSIIFDEVVKPILDEMLAGYNCTIFAYGQTGTGKTYTMSGDMSETLGILSDSAGIIPRVLRSLFNKLQVDGGENCVKVSFIELYNEELRDLISVEESAKLKIYDDTSRKGHVVTVVQGMEETHINSASEGIKVLQEGSLKRQVAATKCNDLSSRSHTVFTITAYVRIKGEDGSEELVSAGKLNLVDLAGSENIQRSGAENKRAAEAGLINKSLLTLGRVINALVDRSPHIPYRESKLTRLLQDSLGGRTKTCIIATVSPAKSNLEETISTLDYAFRAKNIRNRPQINQPINKKALLRDFANEIEKLKTELICHRQRNGVYLSNEAYEDMTAVSESRRIVLEEQAAKMETLETNLRNKVQELLNLTATFMGLEKDHEVIKAQLDDTKEVLDQTELILAATCKSLAEETHLRRAHQHTEEKLAEVGGKLLTTLEKTVGDVDGLRAKNKRKSDLQALNRSTWAAAQEHVEDVTSMVEGRVLELRNEQEQHITNVSKRMRGFVDEELGELTTTLGFLEKQLATFTESKRGLLERGTRSKDEMDEVLEEIKVVRDAVKERVGDSLQAISSAAERISADVLSELDTFHNQLHTSYSTLGKEFKSIFEEMLRHLSSQRSEADRLRRQLQGATSTMMEQNALLTNRIQEVIDEERQQAAEDRRNLLAQIGALIEAQAETQESRLAEKAELLKKGLLDANSTLGGSVDRYGESMDTWDKKEGQLLEDIRSSRDSLKTRLKDDWNVANEHSSSIQATTKSVHAETVRIVDAQISDLGVQMQALDDSVSRARSENAQHHDAQIEAVQSVSATVEQSYESIGAHFKTNLERVKVIGSEMESDTKLVRQALEPLEEEVCLPLAELREEIGGAVLREYVPTGETPEKVQYRYPRELPQTESHEVLLARMEDEPIPTPTKERRTETLVFSDNEEMGPPPSIPSLSPPQLARIPTLAASTSIIPSSRNNGAAQEDKNPMSMSLREINPNLTSSFVFDPKASTMSLPSENLTLPLLKRSTRGKGRKKQATTDESKENVTVGLEMPRRKSPRLN</sequence>
<feature type="region of interest" description="Disordered" evidence="16">
    <location>
        <begin position="1072"/>
        <end position="1122"/>
    </location>
</feature>
<dbReference type="PANTHER" id="PTHR47970:SF12">
    <property type="entry name" value="KINESIN FAMILY MEMBER 11"/>
    <property type="match status" value="1"/>
</dbReference>
<name>A0A084GF40_PSEDA</name>
<evidence type="ECO:0000256" key="10">
    <source>
        <dbReference type="ARBA" id="ARBA00023175"/>
    </source>
</evidence>
<dbReference type="InterPro" id="IPR025901">
    <property type="entry name" value="Kinesin-assoc_MT-bd_dom"/>
</dbReference>
<feature type="compositionally biased region" description="Basic residues" evidence="16">
    <location>
        <begin position="1087"/>
        <end position="1097"/>
    </location>
</feature>
<dbReference type="InterPro" id="IPR019821">
    <property type="entry name" value="Kinesin_motor_CS"/>
</dbReference>
<evidence type="ECO:0000313" key="18">
    <source>
        <dbReference type="EMBL" id="KEZ45952.1"/>
    </source>
</evidence>
<dbReference type="SMART" id="SM00129">
    <property type="entry name" value="KISc"/>
    <property type="match status" value="1"/>
</dbReference>
<keyword evidence="9 15" id="KW-0175">Coiled coil</keyword>
<dbReference type="SUPFAM" id="SSF52540">
    <property type="entry name" value="P-loop containing nucleoside triphosphate hydrolases"/>
    <property type="match status" value="1"/>
</dbReference>
<evidence type="ECO:0000256" key="6">
    <source>
        <dbReference type="ARBA" id="ARBA00022741"/>
    </source>
</evidence>
<dbReference type="InterPro" id="IPR047241">
    <property type="entry name" value="KIF11-like_kin_motor_dom"/>
</dbReference>
<keyword evidence="4" id="KW-0132">Cell division</keyword>
<dbReference type="InterPro" id="IPR027417">
    <property type="entry name" value="P-loop_NTPase"/>
</dbReference>
<evidence type="ECO:0000256" key="8">
    <source>
        <dbReference type="ARBA" id="ARBA00022840"/>
    </source>
</evidence>
<keyword evidence="11" id="KW-0206">Cytoskeleton</keyword>
<dbReference type="GeneID" id="27720412"/>
<organism evidence="18 19">
    <name type="scientific">Pseudallescheria apiosperma</name>
    <name type="common">Scedosporium apiospermum</name>
    <dbReference type="NCBI Taxonomy" id="563466"/>
    <lineage>
        <taxon>Eukaryota</taxon>
        <taxon>Fungi</taxon>
        <taxon>Dikarya</taxon>
        <taxon>Ascomycota</taxon>
        <taxon>Pezizomycotina</taxon>
        <taxon>Sordariomycetes</taxon>
        <taxon>Hypocreomycetidae</taxon>
        <taxon>Microascales</taxon>
        <taxon>Microascaceae</taxon>
        <taxon>Scedosporium</taxon>
    </lineage>
</organism>
<dbReference type="CDD" id="cd01364">
    <property type="entry name" value="KISc_BimC_Eg5"/>
    <property type="match status" value="1"/>
</dbReference>
<dbReference type="VEuPathDB" id="FungiDB:SAPIO_CDS1340"/>
<evidence type="ECO:0000256" key="7">
    <source>
        <dbReference type="ARBA" id="ARBA00022776"/>
    </source>
</evidence>
<dbReference type="OrthoDB" id="3176171at2759"/>
<keyword evidence="10 14" id="KW-0505">Motor protein</keyword>
<dbReference type="RefSeq" id="XP_016645751.1">
    <property type="nucleotide sequence ID" value="XM_016784635.1"/>
</dbReference>
<comment type="caution">
    <text evidence="18">The sequence shown here is derived from an EMBL/GenBank/DDBJ whole genome shotgun (WGS) entry which is preliminary data.</text>
</comment>
<dbReference type="GO" id="GO:0051301">
    <property type="term" value="P:cell division"/>
    <property type="evidence" value="ECO:0007669"/>
    <property type="project" value="UniProtKB-KW"/>
</dbReference>
<feature type="region of interest" description="Disordered" evidence="16">
    <location>
        <begin position="1"/>
        <end position="21"/>
    </location>
</feature>
<evidence type="ECO:0000256" key="3">
    <source>
        <dbReference type="ARBA" id="ARBA00022553"/>
    </source>
</evidence>
<dbReference type="GO" id="GO:0007018">
    <property type="term" value="P:microtubule-based movement"/>
    <property type="evidence" value="ECO:0007669"/>
    <property type="project" value="InterPro"/>
</dbReference>
<evidence type="ECO:0000256" key="11">
    <source>
        <dbReference type="ARBA" id="ARBA00023212"/>
    </source>
</evidence>
<dbReference type="InterPro" id="IPR036961">
    <property type="entry name" value="Kinesin_motor_dom_sf"/>
</dbReference>
<evidence type="ECO:0000256" key="4">
    <source>
        <dbReference type="ARBA" id="ARBA00022618"/>
    </source>
</evidence>
<keyword evidence="7" id="KW-0498">Mitosis</keyword>
<dbReference type="Gene3D" id="3.40.850.10">
    <property type="entry name" value="Kinesin motor domain"/>
    <property type="match status" value="1"/>
</dbReference>
<dbReference type="GO" id="GO:0005876">
    <property type="term" value="C:spindle microtubule"/>
    <property type="evidence" value="ECO:0007669"/>
    <property type="project" value="TreeGrafter"/>
</dbReference>
<keyword evidence="8 14" id="KW-0067">ATP-binding</keyword>
<comment type="similarity">
    <text evidence="13">Belongs to the TRAFAC class myosin-kinesin ATPase superfamily. Kinesin family. KIN-5/BimC subfamily.</text>
</comment>
<dbReference type="GO" id="GO:0005524">
    <property type="term" value="F:ATP binding"/>
    <property type="evidence" value="ECO:0007669"/>
    <property type="project" value="UniProtKB-UniRule"/>
</dbReference>
<evidence type="ECO:0000259" key="17">
    <source>
        <dbReference type="PROSITE" id="PS50067"/>
    </source>
</evidence>
<dbReference type="GO" id="GO:0008017">
    <property type="term" value="F:microtubule binding"/>
    <property type="evidence" value="ECO:0007669"/>
    <property type="project" value="InterPro"/>
</dbReference>
<dbReference type="GO" id="GO:0008574">
    <property type="term" value="F:plus-end-directed microtubule motor activity"/>
    <property type="evidence" value="ECO:0007669"/>
    <property type="project" value="TreeGrafter"/>
</dbReference>
<dbReference type="EMBL" id="JOWA01000055">
    <property type="protein sequence ID" value="KEZ45952.1"/>
    <property type="molecule type" value="Genomic_DNA"/>
</dbReference>
<evidence type="ECO:0000256" key="1">
    <source>
        <dbReference type="ARBA" id="ARBA00004245"/>
    </source>
</evidence>
<keyword evidence="3" id="KW-0597">Phosphoprotein</keyword>
<dbReference type="HOGENOM" id="CLU_001485_33_2_1"/>
<dbReference type="GO" id="GO:0000073">
    <property type="term" value="P:initial mitotic spindle pole body separation"/>
    <property type="evidence" value="ECO:0007669"/>
    <property type="project" value="TreeGrafter"/>
</dbReference>
<gene>
    <name evidence="18" type="ORF">SAPIO_CDS1340</name>
</gene>
<feature type="domain" description="Kinesin motor" evidence="17">
    <location>
        <begin position="28"/>
        <end position="366"/>
    </location>
</feature>
<dbReference type="PANTHER" id="PTHR47970">
    <property type="entry name" value="KINESIN-LIKE PROTEIN KIF11"/>
    <property type="match status" value="1"/>
</dbReference>
<dbReference type="Pfam" id="PF00225">
    <property type="entry name" value="Kinesin"/>
    <property type="match status" value="1"/>
</dbReference>
<evidence type="ECO:0000256" key="15">
    <source>
        <dbReference type="SAM" id="Coils"/>
    </source>
</evidence>
<feature type="coiled-coil region" evidence="15">
    <location>
        <begin position="686"/>
        <end position="713"/>
    </location>
</feature>
<protein>
    <submittedName>
        <fullName evidence="18">Kinesin-like protein bimC</fullName>
    </submittedName>
</protein>
<evidence type="ECO:0000256" key="5">
    <source>
        <dbReference type="ARBA" id="ARBA00022701"/>
    </source>
</evidence>
<dbReference type="FunFam" id="3.40.850.10:FF:000051">
    <property type="entry name" value="Kinesin-like protein bimC"/>
    <property type="match status" value="1"/>
</dbReference>
<dbReference type="AlphaFoldDB" id="A0A084GF40"/>
<dbReference type="OMA" id="DWETFDQ"/>
<keyword evidence="19" id="KW-1185">Reference proteome</keyword>
<evidence type="ECO:0000256" key="13">
    <source>
        <dbReference type="ARBA" id="ARBA00034704"/>
    </source>
</evidence>
<evidence type="ECO:0000256" key="2">
    <source>
        <dbReference type="ARBA" id="ARBA00022490"/>
    </source>
</evidence>
<dbReference type="PRINTS" id="PR00380">
    <property type="entry name" value="KINESINHEAVY"/>
</dbReference>
<evidence type="ECO:0000313" key="19">
    <source>
        <dbReference type="Proteomes" id="UP000028545"/>
    </source>
</evidence>
<keyword evidence="6 14" id="KW-0547">Nucleotide-binding</keyword>
<dbReference type="InterPro" id="IPR047149">
    <property type="entry name" value="KIF11-like"/>
</dbReference>
<dbReference type="PROSITE" id="PS00411">
    <property type="entry name" value="KINESIN_MOTOR_1"/>
    <property type="match status" value="1"/>
</dbReference>
<dbReference type="PROSITE" id="PS50067">
    <property type="entry name" value="KINESIN_MOTOR_2"/>
    <property type="match status" value="1"/>
</dbReference>
<dbReference type="GO" id="GO:0005634">
    <property type="term" value="C:nucleus"/>
    <property type="evidence" value="ECO:0007669"/>
    <property type="project" value="TreeGrafter"/>
</dbReference>
<evidence type="ECO:0000256" key="14">
    <source>
        <dbReference type="PROSITE-ProRule" id="PRU00283"/>
    </source>
</evidence>